<keyword evidence="2" id="KW-1185">Reference proteome</keyword>
<gene>
    <name evidence="1" type="ORF">NB063_24200</name>
</gene>
<protein>
    <submittedName>
        <fullName evidence="1">Pilus assembly protein</fullName>
    </submittedName>
</protein>
<sequence>MFLFLFASIEFGRVQMAIGALEEAARSGCRVATLKNNTAADVKAAIAPIADGYGISKYSVEIKPTVLDSVPQWDPITVRVSASLADVSWLPIPEYFAKKKYTAACVFPREADLEL</sequence>
<accession>A0ABT0U9R9</accession>
<reference evidence="1 2" key="1">
    <citation type="journal article" date="2022" name="Syst. Appl. Microbiol.">
        <title>Rhodopirellula aestuarii sp. nov., a novel member of the genus Rhodopirellula isolated from brackish sediments collected in the Tagus River estuary, Portugal.</title>
        <authorList>
            <person name="Vitorino I.R."/>
            <person name="Klimek D."/>
            <person name="Calusinska M."/>
            <person name="Lobo-da-Cunha A."/>
            <person name="Vasconcelos V."/>
            <person name="Lage O.M."/>
        </authorList>
    </citation>
    <scope>NUCLEOTIDE SEQUENCE [LARGE SCALE GENOMIC DNA]</scope>
    <source>
        <strain evidence="1 2">ICT_H3.1</strain>
    </source>
</reference>
<comment type="caution">
    <text evidence="1">The sequence shown here is derived from an EMBL/GenBank/DDBJ whole genome shotgun (WGS) entry which is preliminary data.</text>
</comment>
<name>A0ABT0U9R9_9BACT</name>
<evidence type="ECO:0000313" key="2">
    <source>
        <dbReference type="Proteomes" id="UP001202961"/>
    </source>
</evidence>
<dbReference type="EMBL" id="JAMQBK010000065">
    <property type="protein sequence ID" value="MCM2373729.1"/>
    <property type="molecule type" value="Genomic_DNA"/>
</dbReference>
<proteinExistence type="predicted"/>
<organism evidence="1 2">
    <name type="scientific">Aporhodopirellula aestuarii</name>
    <dbReference type="NCBI Taxonomy" id="2950107"/>
    <lineage>
        <taxon>Bacteria</taxon>
        <taxon>Pseudomonadati</taxon>
        <taxon>Planctomycetota</taxon>
        <taxon>Planctomycetia</taxon>
        <taxon>Pirellulales</taxon>
        <taxon>Pirellulaceae</taxon>
        <taxon>Aporhodopirellula</taxon>
    </lineage>
</organism>
<dbReference type="Proteomes" id="UP001202961">
    <property type="component" value="Unassembled WGS sequence"/>
</dbReference>
<evidence type="ECO:0000313" key="1">
    <source>
        <dbReference type="EMBL" id="MCM2373729.1"/>
    </source>
</evidence>